<dbReference type="SUPFAM" id="SSF117396">
    <property type="entry name" value="TM1631-like"/>
    <property type="match status" value="1"/>
</dbReference>
<dbReference type="Pfam" id="PF01904">
    <property type="entry name" value="DUF72"/>
    <property type="match status" value="1"/>
</dbReference>
<keyword evidence="2" id="KW-1185">Reference proteome</keyword>
<organism evidence="1 2">
    <name type="scientific">Pseudoalteromonas luteoviolacea DSM 6061</name>
    <dbReference type="NCBI Taxonomy" id="1365250"/>
    <lineage>
        <taxon>Bacteria</taxon>
        <taxon>Pseudomonadati</taxon>
        <taxon>Pseudomonadota</taxon>
        <taxon>Gammaproteobacteria</taxon>
        <taxon>Alteromonadales</taxon>
        <taxon>Pseudoalteromonadaceae</taxon>
        <taxon>Pseudoalteromonas</taxon>
    </lineage>
</organism>
<dbReference type="STRING" id="43657.S4054249_14735"/>
<protein>
    <recommendedName>
        <fullName evidence="3">DUF72 domain-containing protein</fullName>
    </recommendedName>
</protein>
<dbReference type="EMBL" id="AUYB01000109">
    <property type="protein sequence ID" value="KZN36195.1"/>
    <property type="molecule type" value="Genomic_DNA"/>
</dbReference>
<reference evidence="1 2" key="1">
    <citation type="submission" date="2013-07" db="EMBL/GenBank/DDBJ databases">
        <title>Comparative Genomic and Metabolomic Analysis of Twelve Strains of Pseudoalteromonas luteoviolacea.</title>
        <authorList>
            <person name="Vynne N.G."/>
            <person name="Mansson M."/>
            <person name="Gram L."/>
        </authorList>
    </citation>
    <scope>NUCLEOTIDE SEQUENCE [LARGE SCALE GENOMIC DNA]</scope>
    <source>
        <strain evidence="1 2">DSM 6061</strain>
    </source>
</reference>
<evidence type="ECO:0000313" key="1">
    <source>
        <dbReference type="EMBL" id="KZN36195.1"/>
    </source>
</evidence>
<dbReference type="Proteomes" id="UP000076643">
    <property type="component" value="Unassembled WGS sequence"/>
</dbReference>
<dbReference type="AlphaFoldDB" id="A0A161XVF5"/>
<dbReference type="PATRIC" id="fig|1365250.3.peg.3104"/>
<name>A0A161XVF5_9GAMM</name>
<proteinExistence type="predicted"/>
<dbReference type="PANTHER" id="PTHR30348">
    <property type="entry name" value="UNCHARACTERIZED PROTEIN YECE"/>
    <property type="match status" value="1"/>
</dbReference>
<evidence type="ECO:0008006" key="3">
    <source>
        <dbReference type="Google" id="ProtNLM"/>
    </source>
</evidence>
<sequence length="302" mass="34951">MVFLGTHSLLDLEKTSMKDIMLYLGCPQWSSAHWKGRFFSQHCQSSNMLREYASIFNSVEGNTSFYANPKPDTILQWRDAVPNDFRFTFKISKHITHELALQNCQKETLAWCNLFSPLFEKMAMIMVQLPANCGPEHLHRIKQFMTSLPSDMCIGIEVRNLGFFSKDENEKQFNQYLIQHNINRIIMDTRPLFSEPASTPAIIDAQRKKPRVPVNVIATGHRPMLRFVGCSNLDNNRSFYAPWLKKIRAWLEQGKEPMVFFHTADNYDSPLLARQFVQDLGIEHKVLLPFPAEQQPKQGSLL</sequence>
<dbReference type="InterPro" id="IPR036520">
    <property type="entry name" value="UPF0759_sf"/>
</dbReference>
<accession>A0A161XVF5</accession>
<dbReference type="InterPro" id="IPR002763">
    <property type="entry name" value="DUF72"/>
</dbReference>
<evidence type="ECO:0000313" key="2">
    <source>
        <dbReference type="Proteomes" id="UP000076643"/>
    </source>
</evidence>
<gene>
    <name evidence="1" type="ORF">N475_17520</name>
</gene>
<dbReference type="PANTHER" id="PTHR30348:SF9">
    <property type="entry name" value="UPF0759 PROTEIN YECE"/>
    <property type="match status" value="1"/>
</dbReference>
<comment type="caution">
    <text evidence="1">The sequence shown here is derived from an EMBL/GenBank/DDBJ whole genome shotgun (WGS) entry which is preliminary data.</text>
</comment>
<dbReference type="Gene3D" id="3.20.20.410">
    <property type="entry name" value="Protein of unknown function UPF0759"/>
    <property type="match status" value="1"/>
</dbReference>